<protein>
    <recommendedName>
        <fullName evidence="1">Peptidase S11 D-alanyl-D-alanine carboxypeptidase A N-terminal domain-containing protein</fullName>
    </recommendedName>
</protein>
<dbReference type="GO" id="GO:0006508">
    <property type="term" value="P:proteolysis"/>
    <property type="evidence" value="ECO:0007669"/>
    <property type="project" value="InterPro"/>
</dbReference>
<gene>
    <name evidence="2" type="ORF">EDM22_07255</name>
</gene>
<dbReference type="Pfam" id="PF00768">
    <property type="entry name" value="Peptidase_S11"/>
    <property type="match status" value="1"/>
</dbReference>
<name>A0A3M8AH54_9MICO</name>
<accession>A0A3M8AH54</accession>
<dbReference type="Proteomes" id="UP000275048">
    <property type="component" value="Unassembled WGS sequence"/>
</dbReference>
<evidence type="ECO:0000313" key="2">
    <source>
        <dbReference type="EMBL" id="RNB50503.1"/>
    </source>
</evidence>
<comment type="caution">
    <text evidence="2">The sequence shown here is derived from an EMBL/GenBank/DDBJ whole genome shotgun (WGS) entry which is preliminary data.</text>
</comment>
<keyword evidence="3" id="KW-1185">Reference proteome</keyword>
<dbReference type="Gene3D" id="3.40.710.10">
    <property type="entry name" value="DD-peptidase/beta-lactamase superfamily"/>
    <property type="match status" value="1"/>
</dbReference>
<reference evidence="2 3" key="1">
    <citation type="submission" date="2018-10" db="EMBL/GenBank/DDBJ databases">
        <title>Isolation, diversity and antibacterial activity of antinobacteria from the wheat rhizosphere soil.</title>
        <authorList>
            <person name="Sun T."/>
        </authorList>
    </citation>
    <scope>NUCLEOTIDE SEQUENCE [LARGE SCALE GENOMIC DNA]</scope>
    <source>
        <strain evidence="2 3">SJ-23</strain>
    </source>
</reference>
<sequence length="419" mass="42759">MSVSPGRILGIALGSVAILAVGVYGPAMLLGPLPDVTVRVAEPAGDTAPASTPITLPADGQSAFAVVADDGTSDIIATAGEQVAMPMGGAAKLVTLLVTLDGLPLEQGLDGPDIRIGAEDYTDYLRYDAEGSRVLQVSPGDTWTERDVLRAVLLASSNNHADTLARWAFGSVDQYVTEANAWLEQEGFASTRVADATGLSGDNVGTASELTELAARVLAEPTLGELLANGDDAPTAAGAKRIPDVIGHLESDGIRAITRSYTDQGGLGFVFTTVLPASGDAPAHRLIGAMLGQPDYETLDPAVLAAVASATASAAPVEVIAAGSSYGTVESAWGERARLVAAASRTDASWGATAGAASVDVDRFTTAPDGRTVGTVTVEVGEREVSSALQLDGAIRDPGPIWRLTNPATLIEAFLDGQA</sequence>
<dbReference type="RefSeq" id="WP_122936389.1">
    <property type="nucleotide sequence ID" value="NZ_JBHSNT010000056.1"/>
</dbReference>
<dbReference type="OrthoDB" id="5241551at2"/>
<feature type="domain" description="Peptidase S11 D-alanyl-D-alanine carboxypeptidase A N-terminal" evidence="1">
    <location>
        <begin position="59"/>
        <end position="222"/>
    </location>
</feature>
<dbReference type="AlphaFoldDB" id="A0A3M8AH54"/>
<proteinExistence type="predicted"/>
<evidence type="ECO:0000259" key="1">
    <source>
        <dbReference type="Pfam" id="PF00768"/>
    </source>
</evidence>
<evidence type="ECO:0000313" key="3">
    <source>
        <dbReference type="Proteomes" id="UP000275048"/>
    </source>
</evidence>
<dbReference type="GO" id="GO:0009002">
    <property type="term" value="F:serine-type D-Ala-D-Ala carboxypeptidase activity"/>
    <property type="evidence" value="ECO:0007669"/>
    <property type="project" value="InterPro"/>
</dbReference>
<dbReference type="SUPFAM" id="SSF56601">
    <property type="entry name" value="beta-lactamase/transpeptidase-like"/>
    <property type="match status" value="1"/>
</dbReference>
<organism evidence="2 3">
    <name type="scientific">Agromyces tardus</name>
    <dbReference type="NCBI Taxonomy" id="2583849"/>
    <lineage>
        <taxon>Bacteria</taxon>
        <taxon>Bacillati</taxon>
        <taxon>Actinomycetota</taxon>
        <taxon>Actinomycetes</taxon>
        <taxon>Micrococcales</taxon>
        <taxon>Microbacteriaceae</taxon>
        <taxon>Agromyces</taxon>
    </lineage>
</organism>
<dbReference type="EMBL" id="RHHB01000008">
    <property type="protein sequence ID" value="RNB50503.1"/>
    <property type="molecule type" value="Genomic_DNA"/>
</dbReference>
<dbReference type="InterPro" id="IPR001967">
    <property type="entry name" value="Peptidase_S11_N"/>
</dbReference>
<dbReference type="InterPro" id="IPR012338">
    <property type="entry name" value="Beta-lactam/transpept-like"/>
</dbReference>